<dbReference type="Pfam" id="PF05493">
    <property type="entry name" value="ATP_synt_H"/>
    <property type="match status" value="2"/>
</dbReference>
<evidence type="ECO:0000256" key="8">
    <source>
        <dbReference type="ARBA" id="ARBA00023136"/>
    </source>
</evidence>
<proteinExistence type="inferred from homology"/>
<evidence type="ECO:0000313" key="13">
    <source>
        <dbReference type="Proteomes" id="UP000289886"/>
    </source>
</evidence>
<feature type="compositionally biased region" description="Basic and acidic residues" evidence="9">
    <location>
        <begin position="329"/>
        <end position="345"/>
    </location>
</feature>
<feature type="compositionally biased region" description="Acidic residues" evidence="9">
    <location>
        <begin position="412"/>
        <end position="433"/>
    </location>
</feature>
<dbReference type="PANTHER" id="PTHR21552">
    <property type="entry name" value="ADULT RETINA PROTEIN"/>
    <property type="match status" value="1"/>
</dbReference>
<dbReference type="GO" id="GO:0033179">
    <property type="term" value="C:proton-transporting V-type ATPase, V0 domain"/>
    <property type="evidence" value="ECO:0007669"/>
    <property type="project" value="InterPro"/>
</dbReference>
<dbReference type="PANTHER" id="PTHR21552:SF2">
    <property type="entry name" value="CREB3 REGULATORY FACTOR"/>
    <property type="match status" value="1"/>
</dbReference>
<reference evidence="12 13" key="1">
    <citation type="submission" date="2019-01" db="EMBL/GenBank/DDBJ databases">
        <title>Draft Genome and Complete Hox-Cluster Characterization of the Sterlet Sturgeon (Acipenser ruthenus).</title>
        <authorList>
            <person name="Wei Q."/>
        </authorList>
    </citation>
    <scope>NUCLEOTIDE SEQUENCE [LARGE SCALE GENOMIC DNA]</scope>
    <source>
        <strain evidence="12">WHYD16114868_AA</strain>
        <tissue evidence="12">Blood</tissue>
    </source>
</reference>
<comment type="caution">
    <text evidence="12">The sequence shown here is derived from an EMBL/GenBank/DDBJ whole genome shotgun (WGS) entry which is preliminary data.</text>
</comment>
<keyword evidence="4 10" id="KW-0812">Transmembrane</keyword>
<name>A0A662YYK2_ACIRT</name>
<keyword evidence="6 10" id="KW-1133">Transmembrane helix</keyword>
<evidence type="ECO:0000256" key="7">
    <source>
        <dbReference type="ARBA" id="ARBA00023065"/>
    </source>
</evidence>
<keyword evidence="3" id="KW-0813">Transport</keyword>
<feature type="compositionally biased region" description="Polar residues" evidence="9">
    <location>
        <begin position="358"/>
        <end position="375"/>
    </location>
</feature>
<feature type="compositionally biased region" description="Polar residues" evidence="9">
    <location>
        <begin position="295"/>
        <end position="307"/>
    </location>
</feature>
<feature type="transmembrane region" description="Helical" evidence="10">
    <location>
        <begin position="6"/>
        <end position="28"/>
    </location>
</feature>
<dbReference type="GO" id="GO:0046961">
    <property type="term" value="F:proton-transporting ATPase activity, rotational mechanism"/>
    <property type="evidence" value="ECO:0007669"/>
    <property type="project" value="InterPro"/>
</dbReference>
<evidence type="ECO:0000256" key="2">
    <source>
        <dbReference type="ARBA" id="ARBA00008328"/>
    </source>
</evidence>
<feature type="compositionally biased region" description="Basic and acidic residues" evidence="9">
    <location>
        <begin position="310"/>
        <end position="321"/>
    </location>
</feature>
<evidence type="ECO:0000256" key="9">
    <source>
        <dbReference type="SAM" id="MobiDB-lite"/>
    </source>
</evidence>
<dbReference type="Proteomes" id="UP000289886">
    <property type="component" value="Unassembled WGS sequence"/>
</dbReference>
<dbReference type="GO" id="GO:0000977">
    <property type="term" value="F:RNA polymerase II transcription regulatory region sequence-specific DNA binding"/>
    <property type="evidence" value="ECO:0007669"/>
    <property type="project" value="TreeGrafter"/>
</dbReference>
<sequence>MVSHSLTVPMIIFTTLWGLVGIAAPWFVPKGPNRGVVITMLITTAVCCYLFWLVAILAQANPLFGPQLKNETIWYLRYYWDVVITMLITTAVCCYLFWLVAILAQANPLFGPQLKNETIWYLRYYWEVSDKNQRKCLLTAALVMPQPGTNGMEPVFGDAYGICRRHATFDQSATSVSGCRTELDVCDQLEFTHSSRGVVLMLGYPGAPPKGPFELLSDLVDDGFGEEQCSERWDVSALEDIAYTKGGLEGELGSGEGVMKDRGMSHKLDKAADGLLDNPVERGCDAEMELGSLQEGDQAQETQSRSWKASPHESKQVEKPKAPIQSARGWEDVRRLKSQQDHQDEPGSQMGEADWDSETGQGTEASSPTSPSCTAMVSEAALELTSEEHNYSMQAGPDSASSEGSDSKIGASDEEEEKEEEEEQDEDEDEEREESSSSEAESGPELEDHPAGRTEKQRCFWEYSHGCESTSKRKRNEPSSSWSSQTLPSNLYQRESASAAGSNGSRKARRTDASDLTPNPRKLLSIGEQLRKLNRAIEGMRPANDLPVTARARSRKEKNKLASRACRLKKKAQHEANKIKLWGLNHEHDSLLDMLLQIKEVIRRRVESRSEPYQKGMNEKLECLMKELRGIHHD</sequence>
<dbReference type="AlphaFoldDB" id="A0A662YYK2"/>
<keyword evidence="8 10" id="KW-0472">Membrane</keyword>
<accession>A0A662YYK2</accession>
<comment type="subcellular location">
    <subcellularLocation>
        <location evidence="1">Membrane</location>
        <topology evidence="1">Multi-pass membrane protein</topology>
    </subcellularLocation>
</comment>
<keyword evidence="13" id="KW-1185">Reference proteome</keyword>
<dbReference type="InterPro" id="IPR008389">
    <property type="entry name" value="ATPase_V0-cplx_e1/e2_su"/>
</dbReference>
<dbReference type="GO" id="GO:0005634">
    <property type="term" value="C:nucleus"/>
    <property type="evidence" value="ECO:0007669"/>
    <property type="project" value="TreeGrafter"/>
</dbReference>
<dbReference type="PROSITE" id="PS00036">
    <property type="entry name" value="BZIP_BASIC"/>
    <property type="match status" value="1"/>
</dbReference>
<gene>
    <name evidence="12" type="ORF">EOD39_6131</name>
</gene>
<evidence type="ECO:0000259" key="11">
    <source>
        <dbReference type="PROSITE" id="PS00036"/>
    </source>
</evidence>
<evidence type="ECO:0000256" key="6">
    <source>
        <dbReference type="ARBA" id="ARBA00022989"/>
    </source>
</evidence>
<dbReference type="GO" id="GO:0006986">
    <property type="term" value="P:response to unfolded protein"/>
    <property type="evidence" value="ECO:0007669"/>
    <property type="project" value="InterPro"/>
</dbReference>
<feature type="compositionally biased region" description="Basic and acidic residues" evidence="9">
    <location>
        <begin position="446"/>
        <end position="459"/>
    </location>
</feature>
<evidence type="ECO:0000313" key="12">
    <source>
        <dbReference type="EMBL" id="RXN01580.1"/>
    </source>
</evidence>
<feature type="region of interest" description="Disordered" evidence="9">
    <location>
        <begin position="292"/>
        <end position="524"/>
    </location>
</feature>
<feature type="domain" description="BZIP" evidence="11">
    <location>
        <begin position="555"/>
        <end position="569"/>
    </location>
</feature>
<feature type="transmembrane region" description="Helical" evidence="10">
    <location>
        <begin position="35"/>
        <end position="58"/>
    </location>
</feature>
<protein>
    <submittedName>
        <fullName evidence="12">CREB3 regulatory factor</fullName>
    </submittedName>
</protein>
<evidence type="ECO:0000256" key="10">
    <source>
        <dbReference type="SAM" id="Phobius"/>
    </source>
</evidence>
<evidence type="ECO:0000256" key="1">
    <source>
        <dbReference type="ARBA" id="ARBA00004141"/>
    </source>
</evidence>
<dbReference type="InterPro" id="IPR004827">
    <property type="entry name" value="bZIP"/>
</dbReference>
<dbReference type="EMBL" id="SCEB01000033">
    <property type="protein sequence ID" value="RXN01580.1"/>
    <property type="molecule type" value="Genomic_DNA"/>
</dbReference>
<comment type="similarity">
    <text evidence="2">Belongs to the V-ATPase e1/e2 subunit family.</text>
</comment>
<keyword evidence="5" id="KW-0375">Hydrogen ion transport</keyword>
<organism evidence="12 13">
    <name type="scientific">Acipenser ruthenus</name>
    <name type="common">Sterlet sturgeon</name>
    <dbReference type="NCBI Taxonomy" id="7906"/>
    <lineage>
        <taxon>Eukaryota</taxon>
        <taxon>Metazoa</taxon>
        <taxon>Chordata</taxon>
        <taxon>Craniata</taxon>
        <taxon>Vertebrata</taxon>
        <taxon>Euteleostomi</taxon>
        <taxon>Actinopterygii</taxon>
        <taxon>Chondrostei</taxon>
        <taxon>Acipenseriformes</taxon>
        <taxon>Acipenseridae</taxon>
        <taxon>Acipenser</taxon>
    </lineage>
</organism>
<dbReference type="CDD" id="cd14809">
    <property type="entry name" value="bZIP_AUREO-like"/>
    <property type="match status" value="1"/>
</dbReference>
<evidence type="ECO:0000256" key="4">
    <source>
        <dbReference type="ARBA" id="ARBA00022692"/>
    </source>
</evidence>
<dbReference type="InterPro" id="IPR039165">
    <property type="entry name" value="CREBRF"/>
</dbReference>
<feature type="transmembrane region" description="Helical" evidence="10">
    <location>
        <begin position="78"/>
        <end position="104"/>
    </location>
</feature>
<evidence type="ECO:0000256" key="5">
    <source>
        <dbReference type="ARBA" id="ARBA00022781"/>
    </source>
</evidence>
<dbReference type="GO" id="GO:0000981">
    <property type="term" value="F:DNA-binding transcription factor activity, RNA polymerase II-specific"/>
    <property type="evidence" value="ECO:0007669"/>
    <property type="project" value="TreeGrafter"/>
</dbReference>
<evidence type="ECO:0000256" key="3">
    <source>
        <dbReference type="ARBA" id="ARBA00022448"/>
    </source>
</evidence>
<keyword evidence="7" id="KW-0406">Ion transport</keyword>
<feature type="compositionally biased region" description="Polar residues" evidence="9">
    <location>
        <begin position="485"/>
        <end position="505"/>
    </location>
</feature>